<keyword evidence="7" id="KW-0460">Magnesium</keyword>
<dbReference type="PROSITE" id="PS00893">
    <property type="entry name" value="NUDIX_BOX"/>
    <property type="match status" value="1"/>
</dbReference>
<dbReference type="PANTHER" id="PTHR42904">
    <property type="entry name" value="NUDIX HYDROLASE, NUDC SUBFAMILY"/>
    <property type="match status" value="1"/>
</dbReference>
<evidence type="ECO:0000256" key="2">
    <source>
        <dbReference type="ARBA" id="ARBA00001947"/>
    </source>
</evidence>
<dbReference type="GO" id="GO:0110153">
    <property type="term" value="F:RNA NAD-cap (NMN-forming) hydrolase activity"/>
    <property type="evidence" value="ECO:0007669"/>
    <property type="project" value="RHEA"/>
</dbReference>
<organism evidence="12 13">
    <name type="scientific">Halomonas elongata</name>
    <dbReference type="NCBI Taxonomy" id="2746"/>
    <lineage>
        <taxon>Bacteria</taxon>
        <taxon>Pseudomonadati</taxon>
        <taxon>Pseudomonadota</taxon>
        <taxon>Gammaproteobacteria</taxon>
        <taxon>Oceanospirillales</taxon>
        <taxon>Halomonadaceae</taxon>
        <taxon>Halomonas</taxon>
    </lineage>
</organism>
<dbReference type="EC" id="3.6.1.22" evidence="4"/>
<dbReference type="PRINTS" id="PR00502">
    <property type="entry name" value="NUDIXFAMILY"/>
</dbReference>
<dbReference type="Pfam" id="PF09297">
    <property type="entry name" value="Zn_ribbon_NUD"/>
    <property type="match status" value="1"/>
</dbReference>
<dbReference type="InterPro" id="IPR020476">
    <property type="entry name" value="Nudix_hydrolase"/>
</dbReference>
<evidence type="ECO:0000256" key="1">
    <source>
        <dbReference type="ARBA" id="ARBA00001946"/>
    </source>
</evidence>
<dbReference type="GO" id="GO:0046872">
    <property type="term" value="F:metal ion binding"/>
    <property type="evidence" value="ECO:0007669"/>
    <property type="project" value="UniProtKB-KW"/>
</dbReference>
<dbReference type="NCBIfam" id="NF001299">
    <property type="entry name" value="PRK00241.1"/>
    <property type="match status" value="1"/>
</dbReference>
<dbReference type="GO" id="GO:0019677">
    <property type="term" value="P:NAD+ catabolic process"/>
    <property type="evidence" value="ECO:0007669"/>
    <property type="project" value="TreeGrafter"/>
</dbReference>
<gene>
    <name evidence="12" type="primary">nudC</name>
    <name evidence="12" type="ORF">A8U91_00640</name>
</gene>
<dbReference type="InterPro" id="IPR049734">
    <property type="entry name" value="NudC-like_C"/>
</dbReference>
<dbReference type="SUPFAM" id="SSF55811">
    <property type="entry name" value="Nudix"/>
    <property type="match status" value="1"/>
</dbReference>
<dbReference type="PANTHER" id="PTHR42904:SF6">
    <property type="entry name" value="NAD-CAPPED RNA HYDROLASE NUDT12"/>
    <property type="match status" value="1"/>
</dbReference>
<reference evidence="12 13" key="1">
    <citation type="submission" date="2016-06" db="EMBL/GenBank/DDBJ databases">
        <title>Genome sequence of halotolerant plant growth promoting strain of Halomonas elongata HEK1 isolated from salterns of Rann of Kutch, Gujarat, India.</title>
        <authorList>
            <person name="Gaba S."/>
            <person name="Singh R.N."/>
            <person name="Abrol S."/>
            <person name="Kaushik R."/>
            <person name="Saxena A.K."/>
        </authorList>
    </citation>
    <scope>NUCLEOTIDE SEQUENCE [LARGE SCALE GENOMIC DNA]</scope>
    <source>
        <strain evidence="12 13">HEK1</strain>
    </source>
</reference>
<keyword evidence="6 10" id="KW-0378">Hydrolase</keyword>
<dbReference type="InterPro" id="IPR020084">
    <property type="entry name" value="NUDIX_hydrolase_CS"/>
</dbReference>
<dbReference type="InterPro" id="IPR015376">
    <property type="entry name" value="Znr_NADH_PPase"/>
</dbReference>
<dbReference type="Gene3D" id="3.90.79.10">
    <property type="entry name" value="Nucleoside Triphosphate Pyrophosphohydrolase"/>
    <property type="match status" value="1"/>
</dbReference>
<dbReference type="GO" id="GO:0006742">
    <property type="term" value="P:NADP+ catabolic process"/>
    <property type="evidence" value="ECO:0007669"/>
    <property type="project" value="TreeGrafter"/>
</dbReference>
<keyword evidence="5" id="KW-0479">Metal-binding</keyword>
<sequence length="266" mass="29626">MLRRELPHDASAGRLIRLAEGCIAPGPDGGPLQPSTNWHPDVQPLCWWRGEPVGLSLEQRAGEDWLEGRDWLDRLPGDWFPLVSTALQVGAWLRNHRFCGRCGAPSSRLDSEFAMQCAQCGQRNYPRISPCIITLVTHGESMLLARSPRFPAGRYSTLAGFIEPGESAEEAVRREVEEEVGVALGRLRYFQSQAWPFPHSLMLGYFAEAASRRIRIDGVEISDAAWFSPRHLPKLPPSYSISRALIDTHLAEVGVRDETSGNDWGA</sequence>
<comment type="cofactor">
    <cofactor evidence="2">
        <name>Zn(2+)</name>
        <dbReference type="ChEBI" id="CHEBI:29105"/>
    </cofactor>
</comment>
<dbReference type="PATRIC" id="fig|2746.7.peg.656"/>
<evidence type="ECO:0000256" key="5">
    <source>
        <dbReference type="ARBA" id="ARBA00022723"/>
    </source>
</evidence>
<dbReference type="Proteomes" id="UP000092504">
    <property type="component" value="Unassembled WGS sequence"/>
</dbReference>
<dbReference type="Gene3D" id="3.90.79.20">
    <property type="match status" value="1"/>
</dbReference>
<dbReference type="GO" id="GO:0005829">
    <property type="term" value="C:cytosol"/>
    <property type="evidence" value="ECO:0007669"/>
    <property type="project" value="TreeGrafter"/>
</dbReference>
<dbReference type="PROSITE" id="PS51462">
    <property type="entry name" value="NUDIX"/>
    <property type="match status" value="1"/>
</dbReference>
<comment type="catalytic activity">
    <reaction evidence="9">
        <text>a 5'-end NAD(+)-phospho-ribonucleoside in mRNA + H2O = a 5'-end phospho-adenosine-phospho-ribonucleoside in mRNA + beta-nicotinamide D-ribonucleotide + 2 H(+)</text>
        <dbReference type="Rhea" id="RHEA:60876"/>
        <dbReference type="Rhea" id="RHEA-COMP:15698"/>
        <dbReference type="Rhea" id="RHEA-COMP:15719"/>
        <dbReference type="ChEBI" id="CHEBI:14649"/>
        <dbReference type="ChEBI" id="CHEBI:15377"/>
        <dbReference type="ChEBI" id="CHEBI:15378"/>
        <dbReference type="ChEBI" id="CHEBI:144029"/>
        <dbReference type="ChEBI" id="CHEBI:144051"/>
    </reaction>
    <physiologicalReaction direction="left-to-right" evidence="9">
        <dbReference type="Rhea" id="RHEA:60877"/>
    </physiologicalReaction>
</comment>
<evidence type="ECO:0000256" key="7">
    <source>
        <dbReference type="ARBA" id="ARBA00022842"/>
    </source>
</evidence>
<evidence type="ECO:0000259" key="11">
    <source>
        <dbReference type="PROSITE" id="PS51462"/>
    </source>
</evidence>
<evidence type="ECO:0000256" key="10">
    <source>
        <dbReference type="RuleBase" id="RU003476"/>
    </source>
</evidence>
<proteinExistence type="inferred from homology"/>
<accession>A0A1B8P241</accession>
<evidence type="ECO:0000313" key="12">
    <source>
        <dbReference type="EMBL" id="OBX36299.1"/>
    </source>
</evidence>
<evidence type="ECO:0000256" key="4">
    <source>
        <dbReference type="ARBA" id="ARBA00012381"/>
    </source>
</evidence>
<feature type="domain" description="Nudix hydrolase" evidence="11">
    <location>
        <begin position="126"/>
        <end position="249"/>
    </location>
</feature>
<dbReference type="Pfam" id="PF00293">
    <property type="entry name" value="NUDIX"/>
    <property type="match status" value="1"/>
</dbReference>
<comment type="caution">
    <text evidence="12">The sequence shown here is derived from an EMBL/GenBank/DDBJ whole genome shotgun (WGS) entry which is preliminary data.</text>
</comment>
<dbReference type="AlphaFoldDB" id="A0A1B8P241"/>
<evidence type="ECO:0000256" key="3">
    <source>
        <dbReference type="ARBA" id="ARBA00009595"/>
    </source>
</evidence>
<dbReference type="InterPro" id="IPR015797">
    <property type="entry name" value="NUDIX_hydrolase-like_dom_sf"/>
</dbReference>
<dbReference type="GO" id="GO:0035529">
    <property type="term" value="F:NADH pyrophosphatase activity"/>
    <property type="evidence" value="ECO:0007669"/>
    <property type="project" value="TreeGrafter"/>
</dbReference>
<dbReference type="EMBL" id="MAJD01000001">
    <property type="protein sequence ID" value="OBX36299.1"/>
    <property type="molecule type" value="Genomic_DNA"/>
</dbReference>
<comment type="similarity">
    <text evidence="3">Belongs to the Nudix hydrolase family. NudC subfamily.</text>
</comment>
<name>A0A1B8P241_HALEL</name>
<dbReference type="InterPro" id="IPR050241">
    <property type="entry name" value="NAD-cap_RNA_hydrolase_NudC"/>
</dbReference>
<evidence type="ECO:0000256" key="6">
    <source>
        <dbReference type="ARBA" id="ARBA00022801"/>
    </source>
</evidence>
<protein>
    <recommendedName>
        <fullName evidence="4">NAD(+) diphosphatase</fullName>
        <ecNumber evidence="4">3.6.1.22</ecNumber>
    </recommendedName>
</protein>
<evidence type="ECO:0000256" key="9">
    <source>
        <dbReference type="ARBA" id="ARBA00023679"/>
    </source>
</evidence>
<evidence type="ECO:0000313" key="13">
    <source>
        <dbReference type="Proteomes" id="UP000092504"/>
    </source>
</evidence>
<evidence type="ECO:0000256" key="8">
    <source>
        <dbReference type="ARBA" id="ARBA00023027"/>
    </source>
</evidence>
<comment type="cofactor">
    <cofactor evidence="1">
        <name>Mg(2+)</name>
        <dbReference type="ChEBI" id="CHEBI:18420"/>
    </cofactor>
</comment>
<keyword evidence="8" id="KW-0520">NAD</keyword>
<dbReference type="CDD" id="cd03429">
    <property type="entry name" value="NUDIX_NADH_pyrophosphatase_Nudt13"/>
    <property type="match status" value="1"/>
</dbReference>
<dbReference type="InterPro" id="IPR000086">
    <property type="entry name" value="NUDIX_hydrolase_dom"/>
</dbReference>